<sequence>MTGIRKSFGPVEVLHGVDFAVEPGTVHALIGHNGAGKSTLMKVLGGVFPDYGGDVEIDGAAVPLSSPGTALESGVAVIYQDFALIPELDVAHNIALGREPKAQFGLLPHRKLRKRSAEEAERFGISLPLDRPVSSLGVADQQLTEIVRALARNARYLVMDEPTARLAPDERAHLFAIMRSLTAKGVGIVYISHFLDEVIDVADVVTVMRDGEVISSLDVAECTTDSLARLLVDDSEGSIAERAESDQGTRIRPQKALVVDALGVSGRPPVSFNINKGEIVALAGLVGSGRTRLARAIVGDVKSSGQVSVAERSLPRRSPGSSAAAGLLMLPEDRKQNGLVLSSSIRSNLQLTALDRSLTTAGFVRRRRRDRLVDGLMKKFQIKPNRPGTIVGNLSGGNAQKVLLARTVAANPTVLLLDQPTAGVDIGAKAELHRQILDLAVDGCGILLISDDLDEMLELADRVLVLVGGSLVREIGADEIDRATLLTVISTGKVPTS</sequence>
<gene>
    <name evidence="6" type="ORF">NVV95_01290</name>
</gene>
<dbReference type="PROSITE" id="PS50893">
    <property type="entry name" value="ABC_TRANSPORTER_2"/>
    <property type="match status" value="2"/>
</dbReference>
<dbReference type="InterPro" id="IPR017871">
    <property type="entry name" value="ABC_transporter-like_CS"/>
</dbReference>
<dbReference type="CDD" id="cd03215">
    <property type="entry name" value="ABC_Carb_Monos_II"/>
    <property type="match status" value="1"/>
</dbReference>
<keyword evidence="4 6" id="KW-0067">ATP-binding</keyword>
<feature type="domain" description="ABC transporter" evidence="5">
    <location>
        <begin position="251"/>
        <end position="493"/>
    </location>
</feature>
<keyword evidence="7" id="KW-1185">Reference proteome</keyword>
<keyword evidence="1" id="KW-0813">Transport</keyword>
<dbReference type="Proteomes" id="UP001165580">
    <property type="component" value="Unassembled WGS sequence"/>
</dbReference>
<evidence type="ECO:0000256" key="3">
    <source>
        <dbReference type="ARBA" id="ARBA00022741"/>
    </source>
</evidence>
<dbReference type="InterPro" id="IPR003439">
    <property type="entry name" value="ABC_transporter-like_ATP-bd"/>
</dbReference>
<dbReference type="SUPFAM" id="SSF52540">
    <property type="entry name" value="P-loop containing nucleoside triphosphate hydrolases"/>
    <property type="match status" value="2"/>
</dbReference>
<dbReference type="CDD" id="cd03216">
    <property type="entry name" value="ABC_Carb_Monos_I"/>
    <property type="match status" value="1"/>
</dbReference>
<dbReference type="RefSeq" id="WP_259484727.1">
    <property type="nucleotide sequence ID" value="NZ_JANTEZ010000001.1"/>
</dbReference>
<comment type="caution">
    <text evidence="6">The sequence shown here is derived from an EMBL/GenBank/DDBJ whole genome shotgun (WGS) entry which is preliminary data.</text>
</comment>
<keyword evidence="2" id="KW-0677">Repeat</keyword>
<reference evidence="6" key="1">
    <citation type="submission" date="2022-08" db="EMBL/GenBank/DDBJ databases">
        <authorList>
            <person name="Deng Y."/>
            <person name="Han X.-F."/>
            <person name="Zhang Y.-Q."/>
        </authorList>
    </citation>
    <scope>NUCLEOTIDE SEQUENCE</scope>
    <source>
        <strain evidence="6">CPCC 205716</strain>
    </source>
</reference>
<evidence type="ECO:0000259" key="5">
    <source>
        <dbReference type="PROSITE" id="PS50893"/>
    </source>
</evidence>
<dbReference type="SMART" id="SM00382">
    <property type="entry name" value="AAA"/>
    <property type="match status" value="2"/>
</dbReference>
<proteinExistence type="predicted"/>
<dbReference type="PANTHER" id="PTHR43790:SF9">
    <property type="entry name" value="GALACTOFURANOSE TRANSPORTER ATP-BINDING PROTEIN YTFR"/>
    <property type="match status" value="1"/>
</dbReference>
<dbReference type="InterPro" id="IPR027417">
    <property type="entry name" value="P-loop_NTPase"/>
</dbReference>
<protein>
    <submittedName>
        <fullName evidence="6">Sugar ABC transporter ATP-binding protein</fullName>
    </submittedName>
</protein>
<accession>A0ABT2GAG5</accession>
<feature type="domain" description="ABC transporter" evidence="5">
    <location>
        <begin position="4"/>
        <end position="235"/>
    </location>
</feature>
<name>A0ABT2GAG5_9MICO</name>
<dbReference type="PROSITE" id="PS00211">
    <property type="entry name" value="ABC_TRANSPORTER_1"/>
    <property type="match status" value="1"/>
</dbReference>
<dbReference type="Pfam" id="PF00005">
    <property type="entry name" value="ABC_tran"/>
    <property type="match status" value="2"/>
</dbReference>
<dbReference type="Gene3D" id="3.40.50.300">
    <property type="entry name" value="P-loop containing nucleotide triphosphate hydrolases"/>
    <property type="match status" value="2"/>
</dbReference>
<dbReference type="EMBL" id="JANTEZ010000001">
    <property type="protein sequence ID" value="MCS5713178.1"/>
    <property type="molecule type" value="Genomic_DNA"/>
</dbReference>
<evidence type="ECO:0000313" key="7">
    <source>
        <dbReference type="Proteomes" id="UP001165580"/>
    </source>
</evidence>
<dbReference type="InterPro" id="IPR003593">
    <property type="entry name" value="AAA+_ATPase"/>
</dbReference>
<dbReference type="GO" id="GO:0005524">
    <property type="term" value="F:ATP binding"/>
    <property type="evidence" value="ECO:0007669"/>
    <property type="project" value="UniProtKB-KW"/>
</dbReference>
<organism evidence="6 7">
    <name type="scientific">Herbiconiux gentiana</name>
    <dbReference type="NCBI Taxonomy" id="2970912"/>
    <lineage>
        <taxon>Bacteria</taxon>
        <taxon>Bacillati</taxon>
        <taxon>Actinomycetota</taxon>
        <taxon>Actinomycetes</taxon>
        <taxon>Micrococcales</taxon>
        <taxon>Microbacteriaceae</taxon>
        <taxon>Herbiconiux</taxon>
    </lineage>
</organism>
<keyword evidence="3" id="KW-0547">Nucleotide-binding</keyword>
<dbReference type="PANTHER" id="PTHR43790">
    <property type="entry name" value="CARBOHYDRATE TRANSPORT ATP-BINDING PROTEIN MG119-RELATED"/>
    <property type="match status" value="1"/>
</dbReference>
<evidence type="ECO:0000256" key="2">
    <source>
        <dbReference type="ARBA" id="ARBA00022737"/>
    </source>
</evidence>
<dbReference type="InterPro" id="IPR050107">
    <property type="entry name" value="ABC_carbohydrate_import_ATPase"/>
</dbReference>
<evidence type="ECO:0000256" key="1">
    <source>
        <dbReference type="ARBA" id="ARBA00022448"/>
    </source>
</evidence>
<evidence type="ECO:0000313" key="6">
    <source>
        <dbReference type="EMBL" id="MCS5713178.1"/>
    </source>
</evidence>
<evidence type="ECO:0000256" key="4">
    <source>
        <dbReference type="ARBA" id="ARBA00022840"/>
    </source>
</evidence>